<accession>A0A9N9N1B4</accession>
<dbReference type="Proteomes" id="UP001153714">
    <property type="component" value="Chromosome 1"/>
</dbReference>
<dbReference type="EMBL" id="OU893332">
    <property type="protein sequence ID" value="CAG9782424.1"/>
    <property type="molecule type" value="Genomic_DNA"/>
</dbReference>
<evidence type="ECO:0000313" key="1">
    <source>
        <dbReference type="EMBL" id="CAG9782424.1"/>
    </source>
</evidence>
<dbReference type="OrthoDB" id="7489964at2759"/>
<name>A0A9N9N1B4_9NEOP</name>
<reference evidence="1" key="1">
    <citation type="submission" date="2021-12" db="EMBL/GenBank/DDBJ databases">
        <authorList>
            <person name="King R."/>
        </authorList>
    </citation>
    <scope>NUCLEOTIDE SEQUENCE</scope>
</reference>
<evidence type="ECO:0000313" key="2">
    <source>
        <dbReference type="Proteomes" id="UP001153714"/>
    </source>
</evidence>
<protein>
    <submittedName>
        <fullName evidence="1">Uncharacterized protein</fullName>
    </submittedName>
</protein>
<organism evidence="1 2">
    <name type="scientific">Diatraea saccharalis</name>
    <name type="common">sugarcane borer</name>
    <dbReference type="NCBI Taxonomy" id="40085"/>
    <lineage>
        <taxon>Eukaryota</taxon>
        <taxon>Metazoa</taxon>
        <taxon>Ecdysozoa</taxon>
        <taxon>Arthropoda</taxon>
        <taxon>Hexapoda</taxon>
        <taxon>Insecta</taxon>
        <taxon>Pterygota</taxon>
        <taxon>Neoptera</taxon>
        <taxon>Endopterygota</taxon>
        <taxon>Lepidoptera</taxon>
        <taxon>Glossata</taxon>
        <taxon>Ditrysia</taxon>
        <taxon>Pyraloidea</taxon>
        <taxon>Crambidae</taxon>
        <taxon>Crambinae</taxon>
        <taxon>Diatraea</taxon>
    </lineage>
</organism>
<dbReference type="AlphaFoldDB" id="A0A9N9N1B4"/>
<gene>
    <name evidence="1" type="ORF">DIATSA_LOCUS681</name>
</gene>
<reference evidence="1" key="2">
    <citation type="submission" date="2022-10" db="EMBL/GenBank/DDBJ databases">
        <authorList>
            <consortium name="ENA_rothamsted_submissions"/>
            <consortium name="culmorum"/>
            <person name="King R."/>
        </authorList>
    </citation>
    <scope>NUCLEOTIDE SEQUENCE</scope>
</reference>
<keyword evidence="2" id="KW-1185">Reference proteome</keyword>
<sequence>MADLTGGGKAFTPPDEVLERVASILGATCTGLSVVFGGDGENESVALSEAVVEVQDLQPLPELPQDSTVVVLGADGSLEAGGGSEAYLTPKKFIFNTPSKGLNKRKKLSEEVSYLALAAYFQAKVKKVALETKKLDLENKKLELE</sequence>
<proteinExistence type="predicted"/>